<gene>
    <name evidence="3" type="ORF">BJY14_005902</name>
</gene>
<name>A0A7Y9ELJ9_9ACTN</name>
<comment type="caution">
    <text evidence="3">The sequence shown here is derived from an EMBL/GenBank/DDBJ whole genome shotgun (WGS) entry which is preliminary data.</text>
</comment>
<accession>A0A7Y9ELJ9</accession>
<dbReference type="PANTHER" id="PTHR35526:SF3">
    <property type="entry name" value="ANTI-SIGMA-F FACTOR RSBW"/>
    <property type="match status" value="1"/>
</dbReference>
<dbReference type="InterPro" id="IPR050267">
    <property type="entry name" value="Anti-sigma-factor_SerPK"/>
</dbReference>
<keyword evidence="1" id="KW-0808">Transferase</keyword>
<evidence type="ECO:0000259" key="2">
    <source>
        <dbReference type="Pfam" id="PF13581"/>
    </source>
</evidence>
<evidence type="ECO:0000313" key="3">
    <source>
        <dbReference type="EMBL" id="NYD49919.1"/>
    </source>
</evidence>
<dbReference type="AlphaFoldDB" id="A0A7Y9ELJ9"/>
<dbReference type="SUPFAM" id="SSF55874">
    <property type="entry name" value="ATPase domain of HSP90 chaperone/DNA topoisomerase II/histidine kinase"/>
    <property type="match status" value="1"/>
</dbReference>
<dbReference type="GO" id="GO:0004674">
    <property type="term" value="F:protein serine/threonine kinase activity"/>
    <property type="evidence" value="ECO:0007669"/>
    <property type="project" value="UniProtKB-KW"/>
</dbReference>
<sequence>MDGLRSALLRRGGVTRASRVARTYVWKLEERSPGAARRAVRDVLGGWGVAETDIDVAVLLTSEAVTNAVRHVRDDLRAGGVVKVRVRVMDGLLRVDVTDPEPGLPRVVAASDTDEGHRGMAIVAASADRWGWHPGPGGGKTVWWAQVLERRGSAVPGRDEAAKARNE</sequence>
<reference evidence="3 4" key="1">
    <citation type="submission" date="2020-07" db="EMBL/GenBank/DDBJ databases">
        <title>Sequencing the genomes of 1000 actinobacteria strains.</title>
        <authorList>
            <person name="Klenk H.-P."/>
        </authorList>
    </citation>
    <scope>NUCLEOTIDE SEQUENCE [LARGE SCALE GENOMIC DNA]</scope>
    <source>
        <strain evidence="3 4">DSM 40398</strain>
    </source>
</reference>
<protein>
    <submittedName>
        <fullName evidence="3">Anti-sigma regulatory factor (Ser/Thr protein kinase)</fullName>
    </submittedName>
</protein>
<feature type="domain" description="Histidine kinase/HSP90-like ATPase" evidence="2">
    <location>
        <begin position="34"/>
        <end position="141"/>
    </location>
</feature>
<keyword evidence="1" id="KW-0723">Serine/threonine-protein kinase</keyword>
<dbReference type="InterPro" id="IPR036890">
    <property type="entry name" value="HATPase_C_sf"/>
</dbReference>
<evidence type="ECO:0000256" key="1">
    <source>
        <dbReference type="ARBA" id="ARBA00022527"/>
    </source>
</evidence>
<proteinExistence type="predicted"/>
<organism evidence="3 4">
    <name type="scientific">Actinomadura luteofluorescens</name>
    <dbReference type="NCBI Taxonomy" id="46163"/>
    <lineage>
        <taxon>Bacteria</taxon>
        <taxon>Bacillati</taxon>
        <taxon>Actinomycetota</taxon>
        <taxon>Actinomycetes</taxon>
        <taxon>Streptosporangiales</taxon>
        <taxon>Thermomonosporaceae</taxon>
        <taxon>Actinomadura</taxon>
    </lineage>
</organism>
<dbReference type="PANTHER" id="PTHR35526">
    <property type="entry name" value="ANTI-SIGMA-F FACTOR RSBW-RELATED"/>
    <property type="match status" value="1"/>
</dbReference>
<dbReference type="Pfam" id="PF13581">
    <property type="entry name" value="HATPase_c_2"/>
    <property type="match status" value="1"/>
</dbReference>
<dbReference type="Proteomes" id="UP000529783">
    <property type="component" value="Unassembled WGS sequence"/>
</dbReference>
<evidence type="ECO:0000313" key="4">
    <source>
        <dbReference type="Proteomes" id="UP000529783"/>
    </source>
</evidence>
<dbReference type="InterPro" id="IPR003594">
    <property type="entry name" value="HATPase_dom"/>
</dbReference>
<dbReference type="EMBL" id="JACCBA010000001">
    <property type="protein sequence ID" value="NYD49919.1"/>
    <property type="molecule type" value="Genomic_DNA"/>
</dbReference>
<dbReference type="RefSeq" id="WP_179846556.1">
    <property type="nucleotide sequence ID" value="NZ_JACCBA010000001.1"/>
</dbReference>
<dbReference type="Gene3D" id="3.30.565.10">
    <property type="entry name" value="Histidine kinase-like ATPase, C-terminal domain"/>
    <property type="match status" value="1"/>
</dbReference>
<keyword evidence="1" id="KW-0418">Kinase</keyword>
<keyword evidence="4" id="KW-1185">Reference proteome</keyword>